<protein>
    <submittedName>
        <fullName evidence="1">CAZy families GT2 protein</fullName>
    </submittedName>
</protein>
<name>A0A060BWZ1_9BACT</name>
<reference evidence="1" key="1">
    <citation type="journal article" date="2013" name="Environ. Microbiol.">
        <title>Seasonally variable intestinal metagenomes of the red palm weevil (Rhynchophorus ferrugineus).</title>
        <authorList>
            <person name="Jia S."/>
            <person name="Zhang X."/>
            <person name="Zhang G."/>
            <person name="Yin A."/>
            <person name="Zhang S."/>
            <person name="Li F."/>
            <person name="Wang L."/>
            <person name="Zhao D."/>
            <person name="Yun Q."/>
            <person name="Tala"/>
            <person name="Wang J."/>
            <person name="Sun G."/>
            <person name="Baabdullah M."/>
            <person name="Yu X."/>
            <person name="Hu S."/>
            <person name="Al-Mssallem I.S."/>
            <person name="Yu J."/>
        </authorList>
    </citation>
    <scope>NUCLEOTIDE SEQUENCE</scope>
</reference>
<dbReference type="InterPro" id="IPR029044">
    <property type="entry name" value="Nucleotide-diphossugar_trans"/>
</dbReference>
<proteinExistence type="predicted"/>
<sequence>YLMSACWLMSYRAFSSIGLFDEHIFYAPEDVDYCARAHEAGLRVVLCHDVEITHVYQRLSRRTLLSTINASHFAGLVYYFKHHGYVLDSRHIYDPENNI</sequence>
<evidence type="ECO:0000313" key="1">
    <source>
        <dbReference type="EMBL" id="AIA85006.1"/>
    </source>
</evidence>
<organism evidence="1">
    <name type="scientific">uncultured Haliangium sp</name>
    <dbReference type="NCBI Taxonomy" id="373538"/>
    <lineage>
        <taxon>Bacteria</taxon>
        <taxon>Pseudomonadati</taxon>
        <taxon>Myxococcota</taxon>
        <taxon>Polyangia</taxon>
        <taxon>Haliangiales</taxon>
        <taxon>Kofleriaceae</taxon>
        <taxon>Haliangium</taxon>
        <taxon>environmental samples</taxon>
    </lineage>
</organism>
<feature type="non-terminal residue" evidence="1">
    <location>
        <position position="1"/>
    </location>
</feature>
<accession>A0A060BWZ1</accession>
<dbReference type="SUPFAM" id="SSF53448">
    <property type="entry name" value="Nucleotide-diphospho-sugar transferases"/>
    <property type="match status" value="1"/>
</dbReference>
<dbReference type="AlphaFoldDB" id="A0A060BWZ1"/>
<dbReference type="EMBL" id="KF117748">
    <property type="protein sequence ID" value="AIA85006.1"/>
    <property type="molecule type" value="Genomic_DNA"/>
</dbReference>
<dbReference type="Gene3D" id="3.90.550.10">
    <property type="entry name" value="Spore Coat Polysaccharide Biosynthesis Protein SpsA, Chain A"/>
    <property type="match status" value="1"/>
</dbReference>